<evidence type="ECO:0008006" key="8">
    <source>
        <dbReference type="Google" id="ProtNLM"/>
    </source>
</evidence>
<sequence length="296" mass="33471">MASTTYRRLHTLLLQTAIRTDGFLTHLNRVLASSAGVEALLCTLCYTLFFVHSRLTHILEKRYERLALALAVKASSALFPGETVVASIEPPKTRLSELRAGTKALADLIDDFRFFTRLWGLVAIHGWARENYFTPPGDAILKTLVWAQVGASSVFQVLENGAYLASKSVLRGEKWQARQPRWWVWSNRFWLAHVVLEGLRLLRVRQLRYNEEFGAKAETSSPSSGVEVDGVVKVQSEALRKKWYRDFYANAGWFPLTLHWSFEDGGIAPLSDSWIGLFGMVPGVVALKDVWEQTKE</sequence>
<reference evidence="6 7" key="1">
    <citation type="submission" date="2017-03" db="EMBL/GenBank/DDBJ databases">
        <title>Genomes of endolithic fungi from Antarctica.</title>
        <authorList>
            <person name="Coleine C."/>
            <person name="Masonjones S."/>
            <person name="Stajich J.E."/>
        </authorList>
    </citation>
    <scope>NUCLEOTIDE SEQUENCE [LARGE SCALE GENOMIC DNA]</scope>
    <source>
        <strain evidence="6 7">CCFEE 5184</strain>
    </source>
</reference>
<organism evidence="6 7">
    <name type="scientific">Friedmanniomyces simplex</name>
    <dbReference type="NCBI Taxonomy" id="329884"/>
    <lineage>
        <taxon>Eukaryota</taxon>
        <taxon>Fungi</taxon>
        <taxon>Dikarya</taxon>
        <taxon>Ascomycota</taxon>
        <taxon>Pezizomycotina</taxon>
        <taxon>Dothideomycetes</taxon>
        <taxon>Dothideomycetidae</taxon>
        <taxon>Mycosphaerellales</taxon>
        <taxon>Teratosphaeriaceae</taxon>
        <taxon>Friedmanniomyces</taxon>
    </lineage>
</organism>
<proteinExistence type="predicted"/>
<evidence type="ECO:0000256" key="3">
    <source>
        <dbReference type="ARBA" id="ARBA00023140"/>
    </source>
</evidence>
<gene>
    <name evidence="6" type="ORF">B0A55_11486</name>
</gene>
<keyword evidence="5" id="KW-1133">Transmembrane helix</keyword>
<comment type="caution">
    <text evidence="6">The sequence shown here is derived from an EMBL/GenBank/DDBJ whole genome shotgun (WGS) entry which is preliminary data.</text>
</comment>
<keyword evidence="2 5" id="KW-0472">Membrane</keyword>
<dbReference type="Proteomes" id="UP000309340">
    <property type="component" value="Unassembled WGS sequence"/>
</dbReference>
<dbReference type="AlphaFoldDB" id="A0A4U0W6B0"/>
<dbReference type="GO" id="GO:0016559">
    <property type="term" value="P:peroxisome fission"/>
    <property type="evidence" value="ECO:0007669"/>
    <property type="project" value="InterPro"/>
</dbReference>
<comment type="subcellular location">
    <subcellularLocation>
        <location evidence="4">Peroxisome membrane</location>
    </subcellularLocation>
</comment>
<accession>A0A4U0W6B0</accession>
<evidence type="ECO:0000256" key="1">
    <source>
        <dbReference type="ARBA" id="ARBA00022593"/>
    </source>
</evidence>
<keyword evidence="3" id="KW-0576">Peroxisome</keyword>
<keyword evidence="7" id="KW-1185">Reference proteome</keyword>
<dbReference type="OrthoDB" id="10005898at2759"/>
<dbReference type="EMBL" id="NAJQ01001507">
    <property type="protein sequence ID" value="TKA57874.1"/>
    <property type="molecule type" value="Genomic_DNA"/>
</dbReference>
<dbReference type="STRING" id="329884.A0A4U0W6B0"/>
<dbReference type="PANTHER" id="PTHR12652:SF25">
    <property type="entry name" value="MICROBODY (PEROXISOME) PROLIFERATION PROTEIN PEROXIN 11C (EUROFUNG)"/>
    <property type="match status" value="1"/>
</dbReference>
<keyword evidence="1" id="KW-0962">Peroxisome biogenesis</keyword>
<dbReference type="InterPro" id="IPR008733">
    <property type="entry name" value="PEX11"/>
</dbReference>
<evidence type="ECO:0000313" key="6">
    <source>
        <dbReference type="EMBL" id="TKA57874.1"/>
    </source>
</evidence>
<protein>
    <recommendedName>
        <fullName evidence="8">Peroxin 11C</fullName>
    </recommendedName>
</protein>
<evidence type="ECO:0000256" key="4">
    <source>
        <dbReference type="ARBA" id="ARBA00046271"/>
    </source>
</evidence>
<name>A0A4U0W6B0_9PEZI</name>
<keyword evidence="5" id="KW-0812">Transmembrane</keyword>
<dbReference type="GO" id="GO:0005778">
    <property type="term" value="C:peroxisomal membrane"/>
    <property type="evidence" value="ECO:0007669"/>
    <property type="project" value="UniProtKB-SubCell"/>
</dbReference>
<evidence type="ECO:0000313" key="7">
    <source>
        <dbReference type="Proteomes" id="UP000309340"/>
    </source>
</evidence>
<feature type="transmembrane region" description="Helical" evidence="5">
    <location>
        <begin position="30"/>
        <end position="51"/>
    </location>
</feature>
<dbReference type="PANTHER" id="PTHR12652">
    <property type="entry name" value="PEROXISOMAL BIOGENESIS FACTOR 11"/>
    <property type="match status" value="1"/>
</dbReference>
<evidence type="ECO:0000256" key="2">
    <source>
        <dbReference type="ARBA" id="ARBA00023136"/>
    </source>
</evidence>
<evidence type="ECO:0000256" key="5">
    <source>
        <dbReference type="SAM" id="Phobius"/>
    </source>
</evidence>
<dbReference type="Pfam" id="PF05648">
    <property type="entry name" value="PEX11"/>
    <property type="match status" value="1"/>
</dbReference>